<accession>A0A830EY29</accession>
<feature type="domain" description="Thioredoxin-like fold" evidence="8">
    <location>
        <begin position="41"/>
        <end position="211"/>
    </location>
</feature>
<comment type="similarity">
    <text evidence="1">Belongs to the thioredoxin family. DsbA subfamily.</text>
</comment>
<dbReference type="InterPro" id="IPR036249">
    <property type="entry name" value="Thioredoxin-like_sf"/>
</dbReference>
<comment type="similarity">
    <text evidence="2">Belongs to the glutaredoxin family.</text>
</comment>
<sequence length="216" mass="22871">MSTRRDYLATAGALGVGLLAGCLGSGGDGSSVDVEVVESMPTPVRGDPDADVTVQVFEDYACPHCATYATEVAPRVFEEYATPGTIRYEHHDFPIPVSETWSWAGANAARAVQEQVDVEAFFEYTHDLFANQGAYVGQGDAGYDFLGSTAEEYGADADAVVRAAKGGKYDPVLRAGKQAGRDMGLDGTPEVYVNGSATDGYEYGTVRDAIEAARQS</sequence>
<evidence type="ECO:0000256" key="7">
    <source>
        <dbReference type="ARBA" id="ARBA00023284"/>
    </source>
</evidence>
<keyword evidence="7" id="KW-0676">Redox-active center</keyword>
<dbReference type="Proteomes" id="UP000628840">
    <property type="component" value="Unassembled WGS sequence"/>
</dbReference>
<organism evidence="9 10">
    <name type="scientific">Halarchaeum grantii</name>
    <dbReference type="NCBI Taxonomy" id="1193105"/>
    <lineage>
        <taxon>Archaea</taxon>
        <taxon>Methanobacteriati</taxon>
        <taxon>Methanobacteriota</taxon>
        <taxon>Stenosarchaea group</taxon>
        <taxon>Halobacteria</taxon>
        <taxon>Halobacteriales</taxon>
        <taxon>Halobacteriaceae</taxon>
    </lineage>
</organism>
<dbReference type="PANTHER" id="PTHR13887">
    <property type="entry name" value="GLUTATHIONE S-TRANSFERASE KAPPA"/>
    <property type="match status" value="1"/>
</dbReference>
<dbReference type="Pfam" id="PF13462">
    <property type="entry name" value="Thioredoxin_4"/>
    <property type="match status" value="1"/>
</dbReference>
<dbReference type="RefSeq" id="WP_188884349.1">
    <property type="nucleotide sequence ID" value="NZ_BMPF01000006.1"/>
</dbReference>
<reference evidence="9 10" key="1">
    <citation type="journal article" date="2019" name="Int. J. Syst. Evol. Microbiol.">
        <title>The Global Catalogue of Microorganisms (GCM) 10K type strain sequencing project: providing services to taxonomists for standard genome sequencing and annotation.</title>
        <authorList>
            <consortium name="The Broad Institute Genomics Platform"/>
            <consortium name="The Broad Institute Genome Sequencing Center for Infectious Disease"/>
            <person name="Wu L."/>
            <person name="Ma J."/>
        </authorList>
    </citation>
    <scope>NUCLEOTIDE SEQUENCE [LARGE SCALE GENOMIC DNA]</scope>
    <source>
        <strain evidence="9 10">JCM 19585</strain>
    </source>
</reference>
<dbReference type="InterPro" id="IPR012336">
    <property type="entry name" value="Thioredoxin-like_fold"/>
</dbReference>
<keyword evidence="3" id="KW-0732">Signal</keyword>
<dbReference type="SUPFAM" id="SSF52833">
    <property type="entry name" value="Thioredoxin-like"/>
    <property type="match status" value="1"/>
</dbReference>
<evidence type="ECO:0000256" key="5">
    <source>
        <dbReference type="ARBA" id="ARBA00023002"/>
    </source>
</evidence>
<dbReference type="PROSITE" id="PS51257">
    <property type="entry name" value="PROKAR_LIPOPROTEIN"/>
    <property type="match status" value="1"/>
</dbReference>
<evidence type="ECO:0000256" key="1">
    <source>
        <dbReference type="ARBA" id="ARBA00005791"/>
    </source>
</evidence>
<keyword evidence="5" id="KW-0560">Oxidoreductase</keyword>
<protein>
    <recommendedName>
        <fullName evidence="8">Thioredoxin-like fold domain-containing protein</fullName>
    </recommendedName>
</protein>
<evidence type="ECO:0000313" key="10">
    <source>
        <dbReference type="Proteomes" id="UP000628840"/>
    </source>
</evidence>
<dbReference type="OrthoDB" id="15256at2157"/>
<keyword evidence="4" id="KW-0249">Electron transport</keyword>
<name>A0A830EY29_9EURY</name>
<keyword evidence="4" id="KW-0813">Transport</keyword>
<dbReference type="GO" id="GO:0016491">
    <property type="term" value="F:oxidoreductase activity"/>
    <property type="evidence" value="ECO:0007669"/>
    <property type="project" value="UniProtKB-KW"/>
</dbReference>
<gene>
    <name evidence="9" type="ORF">GCM10009037_28450</name>
</gene>
<dbReference type="PANTHER" id="PTHR13887:SF14">
    <property type="entry name" value="DISULFIDE BOND FORMATION PROTEIN D"/>
    <property type="match status" value="1"/>
</dbReference>
<keyword evidence="10" id="KW-1185">Reference proteome</keyword>
<evidence type="ECO:0000259" key="8">
    <source>
        <dbReference type="Pfam" id="PF13462"/>
    </source>
</evidence>
<comment type="caution">
    <text evidence="9">The sequence shown here is derived from an EMBL/GenBank/DDBJ whole genome shotgun (WGS) entry which is preliminary data.</text>
</comment>
<keyword evidence="6" id="KW-1015">Disulfide bond</keyword>
<dbReference type="Gene3D" id="3.40.30.10">
    <property type="entry name" value="Glutaredoxin"/>
    <property type="match status" value="1"/>
</dbReference>
<evidence type="ECO:0000256" key="6">
    <source>
        <dbReference type="ARBA" id="ARBA00023157"/>
    </source>
</evidence>
<evidence type="ECO:0000256" key="4">
    <source>
        <dbReference type="ARBA" id="ARBA00022982"/>
    </source>
</evidence>
<dbReference type="EMBL" id="BMPF01000006">
    <property type="protein sequence ID" value="GGL43281.1"/>
    <property type="molecule type" value="Genomic_DNA"/>
</dbReference>
<evidence type="ECO:0000256" key="2">
    <source>
        <dbReference type="ARBA" id="ARBA00007787"/>
    </source>
</evidence>
<evidence type="ECO:0000313" key="9">
    <source>
        <dbReference type="EMBL" id="GGL43281.1"/>
    </source>
</evidence>
<evidence type="ECO:0000256" key="3">
    <source>
        <dbReference type="ARBA" id="ARBA00022729"/>
    </source>
</evidence>
<dbReference type="AlphaFoldDB" id="A0A830EY29"/>
<proteinExistence type="inferred from homology"/>